<gene>
    <name evidence="6" type="primary">nadK</name>
    <name evidence="7" type="ORF">GCM10025770_06280</name>
</gene>
<evidence type="ECO:0000256" key="5">
    <source>
        <dbReference type="ARBA" id="ARBA00047925"/>
    </source>
</evidence>
<evidence type="ECO:0000256" key="6">
    <source>
        <dbReference type="HAMAP-Rule" id="MF_00361"/>
    </source>
</evidence>
<reference evidence="8" key="1">
    <citation type="journal article" date="2019" name="Int. J. Syst. Evol. Microbiol.">
        <title>The Global Catalogue of Microorganisms (GCM) 10K type strain sequencing project: providing services to taxonomists for standard genome sequencing and annotation.</title>
        <authorList>
            <consortium name="The Broad Institute Genomics Platform"/>
            <consortium name="The Broad Institute Genome Sequencing Center for Infectious Disease"/>
            <person name="Wu L."/>
            <person name="Ma J."/>
        </authorList>
    </citation>
    <scope>NUCLEOTIDE SEQUENCE [LARGE SCALE GENOMIC DNA]</scope>
    <source>
        <strain evidence="8">JCM 18715</strain>
    </source>
</reference>
<feature type="binding site" evidence="6">
    <location>
        <begin position="84"/>
        <end position="85"/>
    </location>
    <ligand>
        <name>NAD(+)</name>
        <dbReference type="ChEBI" id="CHEBI:57540"/>
    </ligand>
</feature>
<dbReference type="NCBIfam" id="NF002561">
    <property type="entry name" value="PRK02155.1"/>
    <property type="match status" value="1"/>
</dbReference>
<dbReference type="EC" id="2.7.1.23" evidence="6"/>
<dbReference type="SUPFAM" id="SSF111331">
    <property type="entry name" value="NAD kinase/diacylglycerol kinase-like"/>
    <property type="match status" value="1"/>
</dbReference>
<dbReference type="EMBL" id="BAABLD010000002">
    <property type="protein sequence ID" value="GAA5159646.1"/>
    <property type="molecule type" value="Genomic_DNA"/>
</dbReference>
<accession>A0ABP9QCL0</accession>
<keyword evidence="6" id="KW-0067">ATP-binding</keyword>
<evidence type="ECO:0000313" key="8">
    <source>
        <dbReference type="Proteomes" id="UP001500547"/>
    </source>
</evidence>
<keyword evidence="4 6" id="KW-0520">NAD</keyword>
<name>A0ABP9QCL0_9RHOO</name>
<comment type="function">
    <text evidence="6">Involved in the regulation of the intracellular balance of NAD and NADP, and is a key enzyme in the biosynthesis of NADP. Catalyzes specifically the phosphorylation on 2'-hydroxyl of the adenosine moiety of NAD to yield NADP.</text>
</comment>
<dbReference type="HAMAP" id="MF_00361">
    <property type="entry name" value="NAD_kinase"/>
    <property type="match status" value="1"/>
</dbReference>
<evidence type="ECO:0000256" key="4">
    <source>
        <dbReference type="ARBA" id="ARBA00023027"/>
    </source>
</evidence>
<keyword evidence="6" id="KW-0963">Cytoplasm</keyword>
<dbReference type="PANTHER" id="PTHR20275">
    <property type="entry name" value="NAD KINASE"/>
    <property type="match status" value="1"/>
</dbReference>
<evidence type="ECO:0000256" key="1">
    <source>
        <dbReference type="ARBA" id="ARBA00022679"/>
    </source>
</evidence>
<organism evidence="7 8">
    <name type="scientific">Viridibacterium curvum</name>
    <dbReference type="NCBI Taxonomy" id="1101404"/>
    <lineage>
        <taxon>Bacteria</taxon>
        <taxon>Pseudomonadati</taxon>
        <taxon>Pseudomonadota</taxon>
        <taxon>Betaproteobacteria</taxon>
        <taxon>Rhodocyclales</taxon>
        <taxon>Rhodocyclaceae</taxon>
        <taxon>Viridibacterium</taxon>
    </lineage>
</organism>
<keyword evidence="1 6" id="KW-0808">Transferase</keyword>
<dbReference type="Pfam" id="PF20143">
    <property type="entry name" value="NAD_kinase_C"/>
    <property type="match status" value="1"/>
</dbReference>
<dbReference type="InterPro" id="IPR017437">
    <property type="entry name" value="ATP-NAD_kinase_PpnK-typ_C"/>
</dbReference>
<comment type="similarity">
    <text evidence="6">Belongs to the NAD kinase family.</text>
</comment>
<keyword evidence="3 6" id="KW-0521">NADP</keyword>
<dbReference type="Pfam" id="PF01513">
    <property type="entry name" value="NAD_kinase"/>
    <property type="match status" value="1"/>
</dbReference>
<dbReference type="GO" id="GO:0016301">
    <property type="term" value="F:kinase activity"/>
    <property type="evidence" value="ECO:0007669"/>
    <property type="project" value="UniProtKB-KW"/>
</dbReference>
<dbReference type="Gene3D" id="2.60.200.30">
    <property type="entry name" value="Probable inorganic polyphosphate/atp-NAD kinase, domain 2"/>
    <property type="match status" value="1"/>
</dbReference>
<dbReference type="NCBIfam" id="NF002306">
    <property type="entry name" value="PRK01231.1"/>
    <property type="match status" value="1"/>
</dbReference>
<proteinExistence type="inferred from homology"/>
<feature type="binding site" evidence="6">
    <location>
        <position position="257"/>
    </location>
    <ligand>
        <name>NAD(+)</name>
        <dbReference type="ChEBI" id="CHEBI:57540"/>
    </ligand>
</feature>
<keyword evidence="6" id="KW-0547">Nucleotide-binding</keyword>
<dbReference type="InterPro" id="IPR002504">
    <property type="entry name" value="NADK"/>
</dbReference>
<comment type="catalytic activity">
    <reaction evidence="5 6">
        <text>NAD(+) + ATP = ADP + NADP(+) + H(+)</text>
        <dbReference type="Rhea" id="RHEA:18629"/>
        <dbReference type="ChEBI" id="CHEBI:15378"/>
        <dbReference type="ChEBI" id="CHEBI:30616"/>
        <dbReference type="ChEBI" id="CHEBI:57540"/>
        <dbReference type="ChEBI" id="CHEBI:58349"/>
        <dbReference type="ChEBI" id="CHEBI:456216"/>
        <dbReference type="EC" id="2.7.1.23"/>
    </reaction>
</comment>
<evidence type="ECO:0000256" key="3">
    <source>
        <dbReference type="ARBA" id="ARBA00022857"/>
    </source>
</evidence>
<protein>
    <recommendedName>
        <fullName evidence="6">NAD kinase</fullName>
        <ecNumber evidence="6">2.7.1.23</ecNumber>
    </recommendedName>
    <alternativeName>
        <fullName evidence="6">ATP-dependent NAD kinase</fullName>
    </alternativeName>
</protein>
<feature type="binding site" evidence="6">
    <location>
        <position position="186"/>
    </location>
    <ligand>
        <name>NAD(+)</name>
        <dbReference type="ChEBI" id="CHEBI:57540"/>
    </ligand>
</feature>
<feature type="binding site" evidence="6">
    <location>
        <begin position="199"/>
        <end position="204"/>
    </location>
    <ligand>
        <name>NAD(+)</name>
        <dbReference type="ChEBI" id="CHEBI:57540"/>
    </ligand>
</feature>
<dbReference type="Gene3D" id="3.40.50.10330">
    <property type="entry name" value="Probable inorganic polyphosphate/atp-NAD kinase, domain 1"/>
    <property type="match status" value="1"/>
</dbReference>
<dbReference type="InterPro" id="IPR016064">
    <property type="entry name" value="NAD/diacylglycerol_kinase_sf"/>
</dbReference>
<feature type="binding site" evidence="6">
    <location>
        <position position="169"/>
    </location>
    <ligand>
        <name>NAD(+)</name>
        <dbReference type="ChEBI" id="CHEBI:57540"/>
    </ligand>
</feature>
<dbReference type="Proteomes" id="UP001500547">
    <property type="component" value="Unassembled WGS sequence"/>
</dbReference>
<comment type="subcellular location">
    <subcellularLocation>
        <location evidence="6">Cytoplasm</location>
    </subcellularLocation>
</comment>
<sequence>MWFNSGMDNSPAPEFQVVALIGKYQSAEAAEALGRLSAYLQKRGLTVLVDEETARVVGGVGGAQVLNYEEIGEQAELAVVVGGDGTMLNVARRLSAHTVPLVGVNQGRLGFLTDVGRENMLDSLGEILDGQYLRERRVLLEAEVLRDGACKMVTTALNDVVISRGETGRMIEFELVVDGEYIYSQRSDGMIVATPTGSTAYALSANGPLLHPRLAGMVLVPLCPHGLTYRPIALSHDSVVEITLVAPHDARIHFDGQAPFDARGGDVVRVRRSLQSVTLIHPADYSYFAVLREKLHWSASPSFS</sequence>
<feature type="binding site" evidence="6">
    <location>
        <begin position="158"/>
        <end position="159"/>
    </location>
    <ligand>
        <name>NAD(+)</name>
        <dbReference type="ChEBI" id="CHEBI:57540"/>
    </ligand>
</feature>
<feature type="active site" description="Proton acceptor" evidence="6">
    <location>
        <position position="84"/>
    </location>
</feature>
<feature type="binding site" evidence="6">
    <location>
        <position position="188"/>
    </location>
    <ligand>
        <name>NAD(+)</name>
        <dbReference type="ChEBI" id="CHEBI:57540"/>
    </ligand>
</feature>
<comment type="cofactor">
    <cofactor evidence="6">
        <name>a divalent metal cation</name>
        <dbReference type="ChEBI" id="CHEBI:60240"/>
    </cofactor>
</comment>
<comment type="caution">
    <text evidence="6">Lacks conserved residue(s) required for the propagation of feature annotation.</text>
</comment>
<evidence type="ECO:0000313" key="7">
    <source>
        <dbReference type="EMBL" id="GAA5159646.1"/>
    </source>
</evidence>
<dbReference type="InterPro" id="IPR017438">
    <property type="entry name" value="ATP-NAD_kinase_N"/>
</dbReference>
<keyword evidence="8" id="KW-1185">Reference proteome</keyword>
<evidence type="ECO:0000256" key="2">
    <source>
        <dbReference type="ARBA" id="ARBA00022777"/>
    </source>
</evidence>
<dbReference type="PANTHER" id="PTHR20275:SF0">
    <property type="entry name" value="NAD KINASE"/>
    <property type="match status" value="1"/>
</dbReference>
<keyword evidence="2 6" id="KW-0418">Kinase</keyword>
<comment type="caution">
    <text evidence="7">The sequence shown here is derived from an EMBL/GenBank/DDBJ whole genome shotgun (WGS) entry which is preliminary data.</text>
</comment>